<keyword evidence="2" id="KW-0238">DNA-binding</keyword>
<dbReference type="Gene3D" id="1.10.10.60">
    <property type="entry name" value="Homeodomain-like"/>
    <property type="match status" value="1"/>
</dbReference>
<dbReference type="PANTHER" id="PTHR47506">
    <property type="entry name" value="TRANSCRIPTIONAL REGULATORY PROTEIN"/>
    <property type="match status" value="1"/>
</dbReference>
<comment type="caution">
    <text evidence="6">The sequence shown here is derived from an EMBL/GenBank/DDBJ whole genome shotgun (WGS) entry which is preliminary data.</text>
</comment>
<evidence type="ECO:0000256" key="3">
    <source>
        <dbReference type="ARBA" id="ARBA00023163"/>
    </source>
</evidence>
<feature type="domain" description="HTH tetR-type" evidence="4">
    <location>
        <begin position="26"/>
        <end position="70"/>
    </location>
</feature>
<sequence length="219" mass="23721">MSTEATLDDHPDGRVRRGNAARRTVLRRAVDLASVEGLDGLSIGRLATELSMSKSGLFALFGAKEELQLATIRAAKRIYVDTVVTPALESPPGLARAWALVSAWLDYSRGRVFPGGCFFARTGYEYASRTGDVRDALAAARREWLDLIAESFAEAQATGQVDPSESPAQLAFELNALLDGANFDSLLDSTDDAYGRARRAIQARLSLLNRGDTAPWEEA</sequence>
<dbReference type="InterPro" id="IPR009057">
    <property type="entry name" value="Homeodomain-like_sf"/>
</dbReference>
<dbReference type="Gene3D" id="1.10.357.10">
    <property type="entry name" value="Tetracycline Repressor, domain 2"/>
    <property type="match status" value="1"/>
</dbReference>
<dbReference type="Pfam" id="PF00440">
    <property type="entry name" value="TetR_N"/>
    <property type="match status" value="1"/>
</dbReference>
<dbReference type="RefSeq" id="WP_139085235.1">
    <property type="nucleotide sequence ID" value="NZ_VDFR01000008.1"/>
</dbReference>
<dbReference type="PANTHER" id="PTHR47506:SF6">
    <property type="entry name" value="HTH-TYPE TRANSCRIPTIONAL REPRESSOR NEMR"/>
    <property type="match status" value="1"/>
</dbReference>
<evidence type="ECO:0000256" key="1">
    <source>
        <dbReference type="ARBA" id="ARBA00023015"/>
    </source>
</evidence>
<evidence type="ECO:0000313" key="6">
    <source>
        <dbReference type="EMBL" id="TNC51378.1"/>
    </source>
</evidence>
<accession>A0A5C4N4A1</accession>
<feature type="domain" description="Tetracyclin repressor-like C-terminal" evidence="5">
    <location>
        <begin position="93"/>
        <end position="201"/>
    </location>
</feature>
<evidence type="ECO:0000313" key="7">
    <source>
        <dbReference type="Proteomes" id="UP000306740"/>
    </source>
</evidence>
<dbReference type="OrthoDB" id="326421at2"/>
<gene>
    <name evidence="6" type="ORF">FHE65_01605</name>
</gene>
<dbReference type="Pfam" id="PF16925">
    <property type="entry name" value="TetR_C_13"/>
    <property type="match status" value="1"/>
</dbReference>
<evidence type="ECO:0000259" key="5">
    <source>
        <dbReference type="Pfam" id="PF16925"/>
    </source>
</evidence>
<dbReference type="Proteomes" id="UP000306740">
    <property type="component" value="Unassembled WGS sequence"/>
</dbReference>
<dbReference type="InterPro" id="IPR011075">
    <property type="entry name" value="TetR_C"/>
</dbReference>
<reference evidence="6 7" key="1">
    <citation type="submission" date="2019-05" db="EMBL/GenBank/DDBJ databases">
        <title>Mumia sp. nov., isolated from the intestinal contents of plateau pika (Ochotona curzoniae) in the Qinghai-Tibet plateau of China.</title>
        <authorList>
            <person name="Tian Z."/>
        </authorList>
    </citation>
    <scope>NUCLEOTIDE SEQUENCE [LARGE SCALE GENOMIC DNA]</scope>
    <source>
        <strain evidence="7">527</strain>
    </source>
</reference>
<name>A0A5C4N4A1_9ACTN</name>
<organism evidence="6 7">
    <name type="scientific">Mumia zhuanghuii</name>
    <dbReference type="NCBI Taxonomy" id="2585211"/>
    <lineage>
        <taxon>Bacteria</taxon>
        <taxon>Bacillati</taxon>
        <taxon>Actinomycetota</taxon>
        <taxon>Actinomycetes</taxon>
        <taxon>Propionibacteriales</taxon>
        <taxon>Nocardioidaceae</taxon>
        <taxon>Mumia</taxon>
    </lineage>
</organism>
<dbReference type="GO" id="GO:0003677">
    <property type="term" value="F:DNA binding"/>
    <property type="evidence" value="ECO:0007669"/>
    <property type="project" value="UniProtKB-KW"/>
</dbReference>
<protein>
    <submittedName>
        <fullName evidence="6">TetR/AcrR family transcriptional regulator</fullName>
    </submittedName>
</protein>
<dbReference type="EMBL" id="VDFR01000008">
    <property type="protein sequence ID" value="TNC51378.1"/>
    <property type="molecule type" value="Genomic_DNA"/>
</dbReference>
<evidence type="ECO:0000259" key="4">
    <source>
        <dbReference type="Pfam" id="PF00440"/>
    </source>
</evidence>
<dbReference type="SUPFAM" id="SSF46689">
    <property type="entry name" value="Homeodomain-like"/>
    <property type="match status" value="1"/>
</dbReference>
<dbReference type="InterPro" id="IPR036271">
    <property type="entry name" value="Tet_transcr_reg_TetR-rel_C_sf"/>
</dbReference>
<proteinExistence type="predicted"/>
<dbReference type="InterPro" id="IPR001647">
    <property type="entry name" value="HTH_TetR"/>
</dbReference>
<keyword evidence="1" id="KW-0805">Transcription regulation</keyword>
<dbReference type="AlphaFoldDB" id="A0A5C4N4A1"/>
<keyword evidence="3" id="KW-0804">Transcription</keyword>
<dbReference type="SUPFAM" id="SSF48498">
    <property type="entry name" value="Tetracyclin repressor-like, C-terminal domain"/>
    <property type="match status" value="1"/>
</dbReference>
<evidence type="ECO:0000256" key="2">
    <source>
        <dbReference type="ARBA" id="ARBA00023125"/>
    </source>
</evidence>